<dbReference type="HOGENOM" id="CLU_935686_0_0_2"/>
<keyword evidence="2" id="KW-1185">Reference proteome</keyword>
<dbReference type="RefSeq" id="WP_008086801.1">
    <property type="nucleotide sequence ID" value="NC_013926.1"/>
</dbReference>
<reference evidence="1" key="1">
    <citation type="submission" date="2010-02" db="EMBL/GenBank/DDBJ databases">
        <title>Complete sequence of Aciduliprofundum boonei T469.</title>
        <authorList>
            <consortium name="US DOE Joint Genome Institute"/>
            <person name="Lucas S."/>
            <person name="Copeland A."/>
            <person name="Lapidus A."/>
            <person name="Cheng J.-F."/>
            <person name="Bruce D."/>
            <person name="Goodwin L."/>
            <person name="Pitluck S."/>
            <person name="Saunders E."/>
            <person name="Detter J.C."/>
            <person name="Han C."/>
            <person name="Tapia R."/>
            <person name="Land M."/>
            <person name="Hauser L."/>
            <person name="Kyrpides N."/>
            <person name="Mikhailova N."/>
            <person name="Flores G."/>
            <person name="Reysenbach A.-L."/>
            <person name="Woyke T."/>
        </authorList>
    </citation>
    <scope>NUCLEOTIDE SEQUENCE</scope>
    <source>
        <strain evidence="1">T469</strain>
    </source>
</reference>
<dbReference type="GeneID" id="8827960"/>
<dbReference type="InterPro" id="IPR007527">
    <property type="entry name" value="Znf_SWIM"/>
</dbReference>
<dbReference type="EMBL" id="CP001941">
    <property type="protein sequence ID" value="ADD08812.1"/>
    <property type="molecule type" value="Genomic_DNA"/>
</dbReference>
<accession>B5IHL5</accession>
<dbReference type="Proteomes" id="UP000001400">
    <property type="component" value="Chromosome"/>
</dbReference>
<dbReference type="AlphaFoldDB" id="B5IHL5"/>
<proteinExistence type="predicted"/>
<gene>
    <name evidence="1" type="ordered locus">Aboo_1003</name>
</gene>
<protein>
    <submittedName>
        <fullName evidence="1">Zinc finger SWIM domain protein</fullName>
    </submittedName>
</protein>
<dbReference type="STRING" id="439481.Aboo_1003"/>
<name>B5IHL5_ACIB4</name>
<organism evidence="1 2">
    <name type="scientific">Aciduliprofundum boonei (strain DSM 19572 / T469)</name>
    <dbReference type="NCBI Taxonomy" id="439481"/>
    <lineage>
        <taxon>Archaea</taxon>
        <taxon>Methanobacteriati</taxon>
        <taxon>Thermoplasmatota</taxon>
        <taxon>DHVE2 group</taxon>
        <taxon>Candidatus Aciduliprofundum</taxon>
    </lineage>
</organism>
<evidence type="ECO:0000313" key="2">
    <source>
        <dbReference type="Proteomes" id="UP000001400"/>
    </source>
</evidence>
<sequence length="297" mass="34740">MRWNKFYRYEYSDYEFHREDKPLVPKEANDKEKYEIRQKIKAMKDRIEEQEDLPVPQGVRMDFFVVPNGDGSHYSARLSINVPEEKLPEWRDFTHSYIAEVRGRDYPNIPISATTEDFIKSYMAGKRNQLIREIKDLRKEIENMQHIDVVVLGKSGEHRVSGKLNDLKCDCELFKRKGTCHHTALVKTLKENGMLDKDTKYVEPPMVIFHAGKGEADIDKKNYILAIPRKDENKTRTIRMLYNYGYGLSAMKEAGVVPRSMKWEQLKEILDGREYEEVVEGKAQMKAQRGNEIEIGA</sequence>
<dbReference type="PROSITE" id="PS50966">
    <property type="entry name" value="ZF_SWIM"/>
    <property type="match status" value="1"/>
</dbReference>
<dbReference type="GO" id="GO:0008270">
    <property type="term" value="F:zinc ion binding"/>
    <property type="evidence" value="ECO:0007669"/>
    <property type="project" value="InterPro"/>
</dbReference>
<evidence type="ECO:0000313" key="1">
    <source>
        <dbReference type="EMBL" id="ADD08812.1"/>
    </source>
</evidence>
<dbReference type="KEGG" id="abi:Aboo_1003"/>